<name>A0A914H103_GLORO</name>
<feature type="compositionally biased region" description="Polar residues" evidence="1">
    <location>
        <begin position="74"/>
        <end position="85"/>
    </location>
</feature>
<keyword evidence="2" id="KW-1185">Reference proteome</keyword>
<evidence type="ECO:0000313" key="3">
    <source>
        <dbReference type="WBParaSite" id="Gr19_v10_g13160.t3"/>
    </source>
</evidence>
<dbReference type="Proteomes" id="UP000887572">
    <property type="component" value="Unplaced"/>
</dbReference>
<evidence type="ECO:0000313" key="2">
    <source>
        <dbReference type="Proteomes" id="UP000887572"/>
    </source>
</evidence>
<feature type="region of interest" description="Disordered" evidence="1">
    <location>
        <begin position="53"/>
        <end position="85"/>
    </location>
</feature>
<evidence type="ECO:0000256" key="1">
    <source>
        <dbReference type="SAM" id="MobiDB-lite"/>
    </source>
</evidence>
<feature type="compositionally biased region" description="Basic and acidic residues" evidence="1">
    <location>
        <begin position="59"/>
        <end position="69"/>
    </location>
</feature>
<dbReference type="AlphaFoldDB" id="A0A914H103"/>
<dbReference type="WBParaSite" id="Gr19_v10_g13160.t3">
    <property type="protein sequence ID" value="Gr19_v10_g13160.t3"/>
    <property type="gene ID" value="Gr19_v10_g13160"/>
</dbReference>
<reference evidence="3" key="1">
    <citation type="submission" date="2022-11" db="UniProtKB">
        <authorList>
            <consortium name="WormBaseParasite"/>
        </authorList>
    </citation>
    <scope>IDENTIFICATION</scope>
</reference>
<protein>
    <submittedName>
        <fullName evidence="3">Uncharacterized protein</fullName>
    </submittedName>
</protein>
<proteinExistence type="predicted"/>
<accession>A0A914H103</accession>
<organism evidence="2 3">
    <name type="scientific">Globodera rostochiensis</name>
    <name type="common">Golden nematode worm</name>
    <name type="synonym">Heterodera rostochiensis</name>
    <dbReference type="NCBI Taxonomy" id="31243"/>
    <lineage>
        <taxon>Eukaryota</taxon>
        <taxon>Metazoa</taxon>
        <taxon>Ecdysozoa</taxon>
        <taxon>Nematoda</taxon>
        <taxon>Chromadorea</taxon>
        <taxon>Rhabditida</taxon>
        <taxon>Tylenchina</taxon>
        <taxon>Tylenchomorpha</taxon>
        <taxon>Tylenchoidea</taxon>
        <taxon>Heteroderidae</taxon>
        <taxon>Heteroderinae</taxon>
        <taxon>Globodera</taxon>
    </lineage>
</organism>
<sequence length="85" mass="9918">MDFFVQAEDHSSLGDDQPLNFRQYRRIPHVDSLGPLLQSKDSSTDMTRRMDGNFSRIQRHSDGTGDDSKCWQIQRHQQSPVDLRK</sequence>